<feature type="signal peptide" evidence="1">
    <location>
        <begin position="1"/>
        <end position="22"/>
    </location>
</feature>
<proteinExistence type="predicted"/>
<accession>A0A9N8MIQ4</accession>
<reference evidence="2" key="1">
    <citation type="submission" date="2020-12" db="EMBL/GenBank/DDBJ databases">
        <authorList>
            <person name="Rodrigo-Torres L."/>
            <person name="Arahal R. D."/>
            <person name="Lucena T."/>
        </authorList>
    </citation>
    <scope>NUCLEOTIDE SEQUENCE</scope>
    <source>
        <strain evidence="2">CECT 9390</strain>
    </source>
</reference>
<protein>
    <recommendedName>
        <fullName evidence="4">Organic solvent tolerance-like N-terminal domain-containing protein</fullName>
    </recommendedName>
</protein>
<evidence type="ECO:0000313" key="3">
    <source>
        <dbReference type="Proteomes" id="UP000662618"/>
    </source>
</evidence>
<name>A0A9N8MIQ4_9FLAO</name>
<organism evidence="2 3">
    <name type="scientific">Chryseobacterium aquaeductus</name>
    <dbReference type="NCBI Taxonomy" id="2675056"/>
    <lineage>
        <taxon>Bacteria</taxon>
        <taxon>Pseudomonadati</taxon>
        <taxon>Bacteroidota</taxon>
        <taxon>Flavobacteriia</taxon>
        <taxon>Flavobacteriales</taxon>
        <taxon>Weeksellaceae</taxon>
        <taxon>Chryseobacterium group</taxon>
        <taxon>Chryseobacterium</taxon>
    </lineage>
</organism>
<keyword evidence="1" id="KW-0732">Signal</keyword>
<dbReference type="RefSeq" id="WP_162089104.1">
    <property type="nucleotide sequence ID" value="NZ_CAJIMS010000001.1"/>
</dbReference>
<evidence type="ECO:0000313" key="2">
    <source>
        <dbReference type="EMBL" id="CAD7814921.1"/>
    </source>
</evidence>
<feature type="chain" id="PRO_5040473213" description="Organic solvent tolerance-like N-terminal domain-containing protein" evidence="1">
    <location>
        <begin position="23"/>
        <end position="119"/>
    </location>
</feature>
<keyword evidence="3" id="KW-1185">Reference proteome</keyword>
<dbReference type="Proteomes" id="UP000662618">
    <property type="component" value="Unassembled WGS sequence"/>
</dbReference>
<gene>
    <name evidence="2" type="ORF">CHRY9390_02886</name>
</gene>
<comment type="caution">
    <text evidence="2">The sequence shown here is derived from an EMBL/GenBank/DDBJ whole genome shotgun (WGS) entry which is preliminary data.</text>
</comment>
<dbReference type="EMBL" id="CAJIMS010000001">
    <property type="protein sequence ID" value="CAD7814921.1"/>
    <property type="molecule type" value="Genomic_DNA"/>
</dbReference>
<dbReference type="AlphaFoldDB" id="A0A9N8MIQ4"/>
<evidence type="ECO:0000256" key="1">
    <source>
        <dbReference type="SAM" id="SignalP"/>
    </source>
</evidence>
<evidence type="ECO:0008006" key="4">
    <source>
        <dbReference type="Google" id="ProtNLM"/>
    </source>
</evidence>
<sequence length="119" mass="13842">MKKLVKITAALTFLFVSQSAFSQEKENEVKIHDDIKLTATSIYRNVEKKTVEYTGNISYQTKSISFKNAKRIIVDENTSTMKIYHCQDFKIINAKTVTRKTKKDSEFITYNYKENTIVL</sequence>